<evidence type="ECO:0000313" key="10">
    <source>
        <dbReference type="EMBL" id="KAK8012772.1"/>
    </source>
</evidence>
<organism evidence="10 11">
    <name type="scientific">Apiospora marii</name>
    <dbReference type="NCBI Taxonomy" id="335849"/>
    <lineage>
        <taxon>Eukaryota</taxon>
        <taxon>Fungi</taxon>
        <taxon>Dikarya</taxon>
        <taxon>Ascomycota</taxon>
        <taxon>Pezizomycotina</taxon>
        <taxon>Sordariomycetes</taxon>
        <taxon>Xylariomycetidae</taxon>
        <taxon>Amphisphaeriales</taxon>
        <taxon>Apiosporaceae</taxon>
        <taxon>Apiospora</taxon>
    </lineage>
</organism>
<dbReference type="Pfam" id="PF05649">
    <property type="entry name" value="Peptidase_M13_N"/>
    <property type="match status" value="1"/>
</dbReference>
<dbReference type="Gene3D" id="1.10.1380.10">
    <property type="entry name" value="Neutral endopeptidase , domain2"/>
    <property type="match status" value="1"/>
</dbReference>
<dbReference type="PANTHER" id="PTHR11733:SF167">
    <property type="entry name" value="FI17812P1-RELATED"/>
    <property type="match status" value="1"/>
</dbReference>
<dbReference type="Gene3D" id="3.40.390.10">
    <property type="entry name" value="Collagenase (Catalytic Domain)"/>
    <property type="match status" value="1"/>
</dbReference>
<dbReference type="InterPro" id="IPR042089">
    <property type="entry name" value="Peptidase_M13_dom_2"/>
</dbReference>
<name>A0ABR1RIK7_9PEZI</name>
<gene>
    <name evidence="10" type="ORF">PG991_010147</name>
</gene>
<comment type="similarity">
    <text evidence="2">Belongs to the peptidase M13 family.</text>
</comment>
<dbReference type="Proteomes" id="UP001396898">
    <property type="component" value="Unassembled WGS sequence"/>
</dbReference>
<evidence type="ECO:0000256" key="1">
    <source>
        <dbReference type="ARBA" id="ARBA00001947"/>
    </source>
</evidence>
<dbReference type="InterPro" id="IPR000718">
    <property type="entry name" value="Peptidase_M13"/>
</dbReference>
<evidence type="ECO:0000256" key="7">
    <source>
        <dbReference type="ARBA" id="ARBA00023049"/>
    </source>
</evidence>
<reference evidence="10 11" key="1">
    <citation type="submission" date="2023-01" db="EMBL/GenBank/DDBJ databases">
        <title>Analysis of 21 Apiospora genomes using comparative genomics revels a genus with tremendous synthesis potential of carbohydrate active enzymes and secondary metabolites.</title>
        <authorList>
            <person name="Sorensen T."/>
        </authorList>
    </citation>
    <scope>NUCLEOTIDE SEQUENCE [LARGE SCALE GENOMIC DNA]</scope>
    <source>
        <strain evidence="10 11">CBS 20057</strain>
    </source>
</reference>
<feature type="domain" description="Peptidase M13 N-terminal" evidence="9">
    <location>
        <begin position="46"/>
        <end position="415"/>
    </location>
</feature>
<dbReference type="InterPro" id="IPR018497">
    <property type="entry name" value="Peptidase_M13_C"/>
</dbReference>
<evidence type="ECO:0000256" key="4">
    <source>
        <dbReference type="ARBA" id="ARBA00022723"/>
    </source>
</evidence>
<feature type="domain" description="Peptidase M13 C-terminal" evidence="8">
    <location>
        <begin position="480"/>
        <end position="688"/>
    </location>
</feature>
<keyword evidence="5" id="KW-0378">Hydrolase</keyword>
<evidence type="ECO:0000256" key="5">
    <source>
        <dbReference type="ARBA" id="ARBA00022801"/>
    </source>
</evidence>
<keyword evidence="6" id="KW-0862">Zinc</keyword>
<evidence type="ECO:0000256" key="6">
    <source>
        <dbReference type="ARBA" id="ARBA00022833"/>
    </source>
</evidence>
<dbReference type="SUPFAM" id="SSF55486">
    <property type="entry name" value="Metalloproteases ('zincins'), catalytic domain"/>
    <property type="match status" value="1"/>
</dbReference>
<dbReference type="PANTHER" id="PTHR11733">
    <property type="entry name" value="ZINC METALLOPROTEASE FAMILY M13 NEPRILYSIN-RELATED"/>
    <property type="match status" value="1"/>
</dbReference>
<evidence type="ECO:0000313" key="11">
    <source>
        <dbReference type="Proteomes" id="UP001396898"/>
    </source>
</evidence>
<dbReference type="InterPro" id="IPR008753">
    <property type="entry name" value="Peptidase_M13_N"/>
</dbReference>
<proteinExistence type="inferred from homology"/>
<dbReference type="PROSITE" id="PS51885">
    <property type="entry name" value="NEPRILYSIN"/>
    <property type="match status" value="1"/>
</dbReference>
<keyword evidence="11" id="KW-1185">Reference proteome</keyword>
<dbReference type="Pfam" id="PF01431">
    <property type="entry name" value="Peptidase_M13"/>
    <property type="match status" value="1"/>
</dbReference>
<evidence type="ECO:0000259" key="8">
    <source>
        <dbReference type="Pfam" id="PF01431"/>
    </source>
</evidence>
<keyword evidence="7" id="KW-0482">Metalloprotease</keyword>
<dbReference type="InterPro" id="IPR024079">
    <property type="entry name" value="MetalloPept_cat_dom_sf"/>
</dbReference>
<evidence type="ECO:0000256" key="2">
    <source>
        <dbReference type="ARBA" id="ARBA00007357"/>
    </source>
</evidence>
<comment type="caution">
    <text evidence="10">The sequence shown here is derived from an EMBL/GenBank/DDBJ whole genome shotgun (WGS) entry which is preliminary data.</text>
</comment>
<evidence type="ECO:0000256" key="3">
    <source>
        <dbReference type="ARBA" id="ARBA00022670"/>
    </source>
</evidence>
<evidence type="ECO:0000259" key="9">
    <source>
        <dbReference type="Pfam" id="PF05649"/>
    </source>
</evidence>
<accession>A0ABR1RIK7</accession>
<keyword evidence="4" id="KW-0479">Metal-binding</keyword>
<protein>
    <submittedName>
        <fullName evidence="10">Endothelin-converting enzyme</fullName>
    </submittedName>
</protein>
<sequence length="694" mass="76574">MGQSGSSPSVCLTPTCVKAAAHVLDNLHPDYKSMDPCNDFAQYQKYMETLVEIANTNRETLRSIVEGPYPQANAPAKSTPDDKANFDKLVLSYEACMDSKSDNTSGLAGLAGITAKITQLFPIDDADYLSNSTITEQDYDSLAATIAYLSSIGIPVFGEFSTGLDNQNPDVYIPYFGFYAPNNVTLKTLPAQITIDALAAIEPAAIAEILNATLPSKTAQEAAPQLAEQLVAFSAQLANFSDIALAEYTADPDSLFYTTTIKAAAEAAPALGLDKVIKALAPEGCELDRMQFELPKSFSGLSTMISKTPRSTLQIVMLALAYANYLPYTSQVVSPKKDRFPACFNYLDSSLSWIMSKFFLDATYNEEIHKSSTEQTNHIRDAFVERIGRLDWLQDETKTLVQEKVKNVILEVGYPDKDPNVMDPSSLKQFYAGVNITTSHFANVASLRQWSSTRVWQSLTQHPADRERWPEYQAHSWISNAQYVKEPNQIAVPAAMSQPPLAWPGAPRYLSYGSAGYIQAHELTHALDTDLGLDWDPDARYRRWWDNASAAAFKERAACFVDEFSRLPVLQDDGTPLRDDEGNAVYVNGTVTLAENVADSGGLGLAFEAWRKLEDASPSPRLPGLEDFTNDQLFFLAFGQTWCQKIPRETLLSDSILANAHSPPFPRILGTAANTKAFRDAFQCKKQETSCELW</sequence>
<dbReference type="EMBL" id="JAQQWI010000015">
    <property type="protein sequence ID" value="KAK8012772.1"/>
    <property type="molecule type" value="Genomic_DNA"/>
</dbReference>
<keyword evidence="3" id="KW-0645">Protease</keyword>
<dbReference type="PRINTS" id="PR00786">
    <property type="entry name" value="NEPRILYSIN"/>
</dbReference>
<dbReference type="CDD" id="cd08662">
    <property type="entry name" value="M13"/>
    <property type="match status" value="1"/>
</dbReference>
<comment type="cofactor">
    <cofactor evidence="1">
        <name>Zn(2+)</name>
        <dbReference type="ChEBI" id="CHEBI:29105"/>
    </cofactor>
</comment>